<reference evidence="8" key="1">
    <citation type="journal article" date="2013" name="Genome Biol.">
        <title>Draft genome of the mountain pine beetle, Dendroctonus ponderosae Hopkins, a major forest pest.</title>
        <authorList>
            <person name="Keeling C.I."/>
            <person name="Yuen M.M."/>
            <person name="Liao N.Y."/>
            <person name="Docking T.R."/>
            <person name="Chan S.K."/>
            <person name="Taylor G.A."/>
            <person name="Palmquist D.L."/>
            <person name="Jackman S.D."/>
            <person name="Nguyen A."/>
            <person name="Li M."/>
            <person name="Henderson H."/>
            <person name="Janes J.K."/>
            <person name="Zhao Y."/>
            <person name="Pandoh P."/>
            <person name="Moore R."/>
            <person name="Sperling F.A."/>
            <person name="Huber D.P."/>
            <person name="Birol I."/>
            <person name="Jones S.J."/>
            <person name="Bohlmann J."/>
        </authorList>
    </citation>
    <scope>NUCLEOTIDE SEQUENCE</scope>
</reference>
<comment type="subcellular location">
    <subcellularLocation>
        <location evidence="1">Nucleus</location>
    </subcellularLocation>
</comment>
<dbReference type="PANTHER" id="PTHR12691:SF10">
    <property type="entry name" value="MEDIATOR OF RNA POLYMERASE II TRANSCRIPTION SUBUNIT 23"/>
    <property type="match status" value="1"/>
</dbReference>
<dbReference type="InterPro" id="IPR010497">
    <property type="entry name" value="Epoxide_hydro_N"/>
</dbReference>
<evidence type="ECO:0000256" key="5">
    <source>
        <dbReference type="ARBA" id="ARBA00023163"/>
    </source>
</evidence>
<dbReference type="GO" id="GO:0006357">
    <property type="term" value="P:regulation of transcription by RNA polymerase II"/>
    <property type="evidence" value="ECO:0007669"/>
    <property type="project" value="TreeGrafter"/>
</dbReference>
<keyword evidence="6" id="KW-0539">Nucleus</keyword>
<evidence type="ECO:0000256" key="3">
    <source>
        <dbReference type="ARBA" id="ARBA00019696"/>
    </source>
</evidence>
<dbReference type="OrthoDB" id="9982951at2759"/>
<dbReference type="InterPro" id="IPR000639">
    <property type="entry name" value="Epox_hydrolase-like"/>
</dbReference>
<dbReference type="Gene3D" id="3.40.50.1820">
    <property type="entry name" value="alpha/beta hydrolase"/>
    <property type="match status" value="1"/>
</dbReference>
<keyword evidence="4" id="KW-0805">Transcription regulation</keyword>
<evidence type="ECO:0000256" key="1">
    <source>
        <dbReference type="ARBA" id="ARBA00004123"/>
    </source>
</evidence>
<dbReference type="Pfam" id="PF11573">
    <property type="entry name" value="Med23"/>
    <property type="match status" value="2"/>
</dbReference>
<comment type="similarity">
    <text evidence="2">Belongs to the Mediator complex subunit 23 family.</text>
</comment>
<gene>
    <name evidence="8" type="ORF">YQE_10249</name>
</gene>
<evidence type="ECO:0000256" key="4">
    <source>
        <dbReference type="ARBA" id="ARBA00023015"/>
    </source>
</evidence>
<dbReference type="PANTHER" id="PTHR12691">
    <property type="entry name" value="MEDIATOR OF RNA POLYMERASE II TRANSCRIPTION SUBUNIT 23"/>
    <property type="match status" value="1"/>
</dbReference>
<dbReference type="GO" id="GO:0005667">
    <property type="term" value="C:transcription regulator complex"/>
    <property type="evidence" value="ECO:0007669"/>
    <property type="project" value="TreeGrafter"/>
</dbReference>
<sequence>MAETLSGILNGIMKVDAMEEAFSCFLVHRSETERENIAKWQQELCDFFEGLNPEHLDFVLRQYLNVTSQSSRRRMQVLIELLEHCIRKGALQARKASEFIITTDQLHWSNAALWMNCFQLISDIIELVDYKGVRELMKGCCEKAKTLPLKLTSGVQPQCQILLKLVSKILDRDVCLLPGYLLTNELQKIYSECPHWTVASMFTDYVESFRPCAQMVSIIGHSQMRPVIEQSGCPDYVANPWKLDPITLRFALKGTLPYDPELTDKQVGLLRYAIQTPYSRDMISSMMNFNKQIVKPCQAIEDQLVELIIDALDRTEIDGDGTEGLWQHITSQLIYFVLFNFATFHNVVTTLVSRVQGKEVRRGRDQLMWVLLQFLSGSIQRNPVTNFFSVLKLYEALFPEHELPSPVQSEGADISLPLPNKLKAHLEFIQHLTTPSSNSFVTGTDYRVALLCNAYSTYQEFFNKPMMSLVESIQGGPKAGTPNCPLPTCPLSMTVLDSLTVHSKMSLIHSTVTQVIKLASSKSGIPLAPALVETYSRLLVYTEIESLGIKAFIAQLLPQVYKYHAWGILYTLLEMFSYRLHHIHPRYRVQLLTNLHSLAAVPQSNQTQLHLCVESTALRVITGKFSLSAPLSDFAKSRCLQDPKSIVSQESEELNRLLVLTLARAIHVTGSDGAWCHDLLVTIAQSTPHSWAPHSIECFPRPLQKFFAQHSVPQDNKQQLKKAVEEENRKWASMNNENDIMAHFGVPGAPPLFLCLVWKMLMETNHISPIVYKILERIGSRALSAHLRKLCDCLVYEFASSAGGQVVTKCIETINDMMFKYNIITIDRLVLCLALRTMEGNEAQVPSNQSLAKLKVLKSGEFRSRVTDFVRDNSPDYWNHTNWYEKHMEFLRKYPEKFAPEEQSSVINPYFSNVCLRFLPVLDIVVHRYLELYPVQKSLENLLDHVGCLFKFHDRPVTYMYNTFHCYETKLRDRPNLKRRLVSSLLSSLLTSFTEPYQQYLKTNSDDLWVPELDYYMQLTRRVVDRLNNPNSIYTTDWRFNEFPNAGAHILYITCVELMGLAAGPTSVGNGLLDKKNPPALFFAGYVIIPSKDIHSWINAIGLIMSALPISYWSVIHDRLLATLGELDSWRYDISPFRIFNFKETHLGLLENRFSYMLGLAHSIWHHAGPGQIATVPAWVAECLPSVVRTEEQFLFVCHLVGPFLQRITAVMQLTTSLYELLAQVDANQSELKHIDPICDFLYHIKYMFVGDSLRKEIEVIVRKLRSPLQYRLRAMGCKCKLTAVLILIGAAYVYIKLKRAPLEVPVIEEKWWAAGPPREEDPTVRPFKINVPKEVIADLKRRLDTALPLQPPLEGVNQNYGINGELLGNIVDHWKTKYDWNKQQEFLNQFPQFQTKIQGLNIHFIHAKPKTVPQGVEVLPLLLIHGWPGSVREFYEIIPILTTPQKGRNFVFEVIAPSLPGYGFSDAAVRPGLNQAQIAQLFNKLMKRLKFDRFYAQGGDWGSAVSHDMAILYPENVIALHRNFCFAYEITNWKAYVGMYFPSLFFSEKEAAKIYPLSDAFNFIMLESGYLHIQATKPDTVGVALRESPVGLAAYIIEKFITWTDPQWKDLPDGGLTQKYTYDKLLDNVMIYWVTRSITTSARLYAEANSKSYRSLPLDKLPINVPAGCIRFSNELLYSSEVLLREQHPNLIHLSDAEGGHFAALEVPEVLAQDIIEFVGKVRTLPPKTNSKEL</sequence>
<evidence type="ECO:0000256" key="6">
    <source>
        <dbReference type="ARBA" id="ARBA00023242"/>
    </source>
</evidence>
<dbReference type="GO" id="GO:0003824">
    <property type="term" value="F:catalytic activity"/>
    <property type="evidence" value="ECO:0007669"/>
    <property type="project" value="InterPro"/>
</dbReference>
<evidence type="ECO:0000256" key="7">
    <source>
        <dbReference type="ARBA" id="ARBA00031961"/>
    </source>
</evidence>
<evidence type="ECO:0000313" key="8">
    <source>
        <dbReference type="EMBL" id="ENN73108.1"/>
    </source>
</evidence>
<keyword evidence="5" id="KW-0804">Transcription</keyword>
<feature type="non-terminal residue" evidence="8">
    <location>
        <position position="1"/>
    </location>
</feature>
<dbReference type="SUPFAM" id="SSF53474">
    <property type="entry name" value="alpha/beta-Hydrolases"/>
    <property type="match status" value="1"/>
</dbReference>
<proteinExistence type="inferred from homology"/>
<name>N6T628_DENPD</name>
<organism evidence="8">
    <name type="scientific">Dendroctonus ponderosae</name>
    <name type="common">Mountain pine beetle</name>
    <dbReference type="NCBI Taxonomy" id="77166"/>
    <lineage>
        <taxon>Eukaryota</taxon>
        <taxon>Metazoa</taxon>
        <taxon>Ecdysozoa</taxon>
        <taxon>Arthropoda</taxon>
        <taxon>Hexapoda</taxon>
        <taxon>Insecta</taxon>
        <taxon>Pterygota</taxon>
        <taxon>Neoptera</taxon>
        <taxon>Endopterygota</taxon>
        <taxon>Coleoptera</taxon>
        <taxon>Polyphaga</taxon>
        <taxon>Cucujiformia</taxon>
        <taxon>Curculionidae</taxon>
        <taxon>Scolytinae</taxon>
        <taxon>Dendroctonus</taxon>
    </lineage>
</organism>
<protein>
    <recommendedName>
        <fullName evidence="3">Mediator of RNA polymerase II transcription subunit 23</fullName>
    </recommendedName>
    <alternativeName>
        <fullName evidence="7">Mediator complex subunit 23</fullName>
    </alternativeName>
</protein>
<evidence type="ECO:0000256" key="2">
    <source>
        <dbReference type="ARBA" id="ARBA00010222"/>
    </source>
</evidence>
<dbReference type="OMA" id="QKHQKQR"/>
<dbReference type="HOGENOM" id="CLU_002773_0_0_1"/>
<dbReference type="EMBL" id="KB741180">
    <property type="protein sequence ID" value="ENN73108.1"/>
    <property type="molecule type" value="Genomic_DNA"/>
</dbReference>
<dbReference type="InterPro" id="IPR029058">
    <property type="entry name" value="AB_hydrolase_fold"/>
</dbReference>
<dbReference type="GO" id="GO:0016592">
    <property type="term" value="C:mediator complex"/>
    <property type="evidence" value="ECO:0007669"/>
    <property type="project" value="TreeGrafter"/>
</dbReference>
<dbReference type="PRINTS" id="PR00412">
    <property type="entry name" value="EPOXHYDRLASE"/>
</dbReference>
<dbReference type="InterPro" id="IPR021629">
    <property type="entry name" value="Mediator_Med23"/>
</dbReference>
<dbReference type="Pfam" id="PF06441">
    <property type="entry name" value="EHN"/>
    <property type="match status" value="1"/>
</dbReference>
<accession>N6T628</accession>
<dbReference type="GO" id="GO:0010628">
    <property type="term" value="P:positive regulation of gene expression"/>
    <property type="evidence" value="ECO:0007669"/>
    <property type="project" value="TreeGrafter"/>
</dbReference>